<reference evidence="1" key="1">
    <citation type="journal article" date="2020" name="mSystems">
        <title>Genome- and Community-Level Interaction Insights into Carbon Utilization and Element Cycling Functions of Hydrothermarchaeota in Hydrothermal Sediment.</title>
        <authorList>
            <person name="Zhou Z."/>
            <person name="Liu Y."/>
            <person name="Xu W."/>
            <person name="Pan J."/>
            <person name="Luo Z.H."/>
            <person name="Li M."/>
        </authorList>
    </citation>
    <scope>NUCLEOTIDE SEQUENCE [LARGE SCALE GENOMIC DNA]</scope>
    <source>
        <strain evidence="1">HyVt-443</strain>
    </source>
</reference>
<comment type="caution">
    <text evidence="1">The sequence shown here is derived from an EMBL/GenBank/DDBJ whole genome shotgun (WGS) entry which is preliminary data.</text>
</comment>
<gene>
    <name evidence="1" type="ORF">ENI96_12055</name>
</gene>
<sequence>MSPVVPDYRGGSIVNLMASIGAALDGGQTGYPTLDPALCPDLGRARTILLLVIDGLGERWLQRHAGGSLLAAHLRGRLTSVCPSTTASAIPAFLTGVAPQQHGFTGWFTWFAELGAQLTVLPFQLRLGGLAVPPGLLSPADLSGAGPFADRLPVPAHLLMPEWLAASRFNLAFSGAAEISGYNGLPDLCRQIVRLARAGDGRRFLHAYWPGYDAIAHEHGAHSTAAEVHFQELDGFFARLLDGLAGSGTALLVTADHGFVDTTAESRLYLERHPRLERMLTMPLCGEPRLAFCYVDAERRPEFERYLEEHLSHAVRVLPSRWLLEEGWFGLGRPHPQLHRRIGDYALLLRHNFSLTGRIPGERRLRHVGVHGGVSEDEMYVPLVYALP</sequence>
<dbReference type="Gene3D" id="3.40.720.10">
    <property type="entry name" value="Alkaline Phosphatase, subunit A"/>
    <property type="match status" value="1"/>
</dbReference>
<organism evidence="1">
    <name type="scientific">Sedimenticola thiotaurini</name>
    <dbReference type="NCBI Taxonomy" id="1543721"/>
    <lineage>
        <taxon>Bacteria</taxon>
        <taxon>Pseudomonadati</taxon>
        <taxon>Pseudomonadota</taxon>
        <taxon>Gammaproteobacteria</taxon>
        <taxon>Chromatiales</taxon>
        <taxon>Sedimenticolaceae</taxon>
        <taxon>Sedimenticola</taxon>
    </lineage>
</organism>
<dbReference type="InterPro" id="IPR017850">
    <property type="entry name" value="Alkaline_phosphatase_core_sf"/>
</dbReference>
<dbReference type="AlphaFoldDB" id="A0A831W821"/>
<dbReference type="InterPro" id="IPR002591">
    <property type="entry name" value="Phosphodiest/P_Trfase"/>
</dbReference>
<name>A0A831W821_9GAMM</name>
<evidence type="ECO:0000313" key="1">
    <source>
        <dbReference type="EMBL" id="HEB97146.1"/>
    </source>
</evidence>
<dbReference type="SUPFAM" id="SSF53649">
    <property type="entry name" value="Alkaline phosphatase-like"/>
    <property type="match status" value="1"/>
</dbReference>
<dbReference type="EMBL" id="DRKP01000146">
    <property type="protein sequence ID" value="HEB97146.1"/>
    <property type="molecule type" value="Genomic_DNA"/>
</dbReference>
<dbReference type="Proteomes" id="UP000886251">
    <property type="component" value="Unassembled WGS sequence"/>
</dbReference>
<accession>A0A831W821</accession>
<proteinExistence type="predicted"/>
<protein>
    <submittedName>
        <fullName evidence="1">Phosphodiesterase</fullName>
    </submittedName>
</protein>
<dbReference type="Pfam" id="PF01663">
    <property type="entry name" value="Phosphodiest"/>
    <property type="match status" value="2"/>
</dbReference>